<gene>
    <name evidence="3" type="ORF">CEXT_5221</name>
</gene>
<evidence type="ECO:0000313" key="4">
    <source>
        <dbReference type="Proteomes" id="UP001054945"/>
    </source>
</evidence>
<dbReference type="EMBL" id="BPLR01016177">
    <property type="protein sequence ID" value="GIY81896.1"/>
    <property type="molecule type" value="Genomic_DNA"/>
</dbReference>
<feature type="region of interest" description="Disordered" evidence="1">
    <location>
        <begin position="76"/>
        <end position="97"/>
    </location>
</feature>
<sequence length="97" mass="10702">MNITIGKSTRNSTHPFHQKIALLHQIRVHLIIITLKVGVLTMMSYRIFIFFVAVTNCQHVSSGVTFFLTFVDTFASAPSGGTPPAKDNRRSLPSAPC</sequence>
<dbReference type="Proteomes" id="UP001054945">
    <property type="component" value="Unassembled WGS sequence"/>
</dbReference>
<comment type="caution">
    <text evidence="3">The sequence shown here is derived from an EMBL/GenBank/DDBJ whole genome shotgun (WGS) entry which is preliminary data.</text>
</comment>
<keyword evidence="4" id="KW-1185">Reference proteome</keyword>
<organism evidence="3 4">
    <name type="scientific">Caerostris extrusa</name>
    <name type="common">Bark spider</name>
    <name type="synonym">Caerostris bankana</name>
    <dbReference type="NCBI Taxonomy" id="172846"/>
    <lineage>
        <taxon>Eukaryota</taxon>
        <taxon>Metazoa</taxon>
        <taxon>Ecdysozoa</taxon>
        <taxon>Arthropoda</taxon>
        <taxon>Chelicerata</taxon>
        <taxon>Arachnida</taxon>
        <taxon>Araneae</taxon>
        <taxon>Araneomorphae</taxon>
        <taxon>Entelegynae</taxon>
        <taxon>Araneoidea</taxon>
        <taxon>Araneidae</taxon>
        <taxon>Caerostris</taxon>
    </lineage>
</organism>
<feature type="transmembrane region" description="Helical" evidence="2">
    <location>
        <begin position="28"/>
        <end position="54"/>
    </location>
</feature>
<keyword evidence="2" id="KW-0472">Membrane</keyword>
<protein>
    <submittedName>
        <fullName evidence="3">Uncharacterized protein</fullName>
    </submittedName>
</protein>
<evidence type="ECO:0000313" key="3">
    <source>
        <dbReference type="EMBL" id="GIY81896.1"/>
    </source>
</evidence>
<keyword evidence="2" id="KW-0812">Transmembrane</keyword>
<evidence type="ECO:0000256" key="2">
    <source>
        <dbReference type="SAM" id="Phobius"/>
    </source>
</evidence>
<evidence type="ECO:0000256" key="1">
    <source>
        <dbReference type="SAM" id="MobiDB-lite"/>
    </source>
</evidence>
<dbReference type="AlphaFoldDB" id="A0AAV4WH84"/>
<keyword evidence="2" id="KW-1133">Transmembrane helix</keyword>
<accession>A0AAV4WH84</accession>
<proteinExistence type="predicted"/>
<name>A0AAV4WH84_CAEEX</name>
<reference evidence="3 4" key="1">
    <citation type="submission" date="2021-06" db="EMBL/GenBank/DDBJ databases">
        <title>Caerostris extrusa draft genome.</title>
        <authorList>
            <person name="Kono N."/>
            <person name="Arakawa K."/>
        </authorList>
    </citation>
    <scope>NUCLEOTIDE SEQUENCE [LARGE SCALE GENOMIC DNA]</scope>
</reference>